<evidence type="ECO:0000313" key="9">
    <source>
        <dbReference type="EMBL" id="PZO35841.1"/>
    </source>
</evidence>
<feature type="domain" description="Histidine kinase" evidence="7">
    <location>
        <begin position="167"/>
        <end position="426"/>
    </location>
</feature>
<evidence type="ECO:0000313" key="10">
    <source>
        <dbReference type="Proteomes" id="UP000249467"/>
    </source>
</evidence>
<dbReference type="InterPro" id="IPR036890">
    <property type="entry name" value="HATPase_C_sf"/>
</dbReference>
<reference evidence="9 10" key="2">
    <citation type="submission" date="2018-06" db="EMBL/GenBank/DDBJ databases">
        <title>Metagenomic assembly of (sub)arctic Cyanobacteria and their associated microbiome from non-axenic cultures.</title>
        <authorList>
            <person name="Baurain D."/>
        </authorList>
    </citation>
    <scope>NUCLEOTIDE SEQUENCE [LARGE SCALE GENOMIC DNA]</scope>
    <source>
        <strain evidence="9">ULC066bin1</strain>
    </source>
</reference>
<keyword evidence="3 6" id="KW-0597">Phosphoprotein</keyword>
<dbReference type="PANTHER" id="PTHR43547:SF2">
    <property type="entry name" value="HYBRID SIGNAL TRANSDUCTION HISTIDINE KINASE C"/>
    <property type="match status" value="1"/>
</dbReference>
<dbReference type="Pfam" id="PF02518">
    <property type="entry name" value="HATPase_c"/>
    <property type="match status" value="1"/>
</dbReference>
<protein>
    <recommendedName>
        <fullName evidence="2">histidine kinase</fullName>
        <ecNumber evidence="2">2.7.13.3</ecNumber>
    </recommendedName>
</protein>
<accession>A0A2W4XJ89</accession>
<gene>
    <name evidence="9" type="ORF">DCF19_23020</name>
</gene>
<evidence type="ECO:0000259" key="7">
    <source>
        <dbReference type="PROSITE" id="PS50109"/>
    </source>
</evidence>
<comment type="catalytic activity">
    <reaction evidence="1">
        <text>ATP + protein L-histidine = ADP + protein N-phospho-L-histidine.</text>
        <dbReference type="EC" id="2.7.13.3"/>
    </reaction>
</comment>
<dbReference type="GO" id="GO:0000155">
    <property type="term" value="F:phosphorelay sensor kinase activity"/>
    <property type="evidence" value="ECO:0007669"/>
    <property type="project" value="TreeGrafter"/>
</dbReference>
<dbReference type="SUPFAM" id="SSF55874">
    <property type="entry name" value="ATPase domain of HSP90 chaperone/DNA topoisomerase II/histidine kinase"/>
    <property type="match status" value="1"/>
</dbReference>
<evidence type="ECO:0000256" key="5">
    <source>
        <dbReference type="ARBA" id="ARBA00023012"/>
    </source>
</evidence>
<evidence type="ECO:0000256" key="4">
    <source>
        <dbReference type="ARBA" id="ARBA00022777"/>
    </source>
</evidence>
<dbReference type="InterPro" id="IPR005467">
    <property type="entry name" value="His_kinase_dom"/>
</dbReference>
<dbReference type="PROSITE" id="PS50109">
    <property type="entry name" value="HIS_KIN"/>
    <property type="match status" value="1"/>
</dbReference>
<keyword evidence="4 9" id="KW-0808">Transferase</keyword>
<name>A0A2W4XJ89_9CYAN</name>
<evidence type="ECO:0000256" key="1">
    <source>
        <dbReference type="ARBA" id="ARBA00000085"/>
    </source>
</evidence>
<reference evidence="9 10" key="1">
    <citation type="submission" date="2018-04" db="EMBL/GenBank/DDBJ databases">
        <authorList>
            <person name="Go L.Y."/>
            <person name="Mitchell J.A."/>
        </authorList>
    </citation>
    <scope>NUCLEOTIDE SEQUENCE [LARGE SCALE GENOMIC DNA]</scope>
    <source>
        <strain evidence="9">ULC066bin1</strain>
    </source>
</reference>
<dbReference type="PANTHER" id="PTHR43547">
    <property type="entry name" value="TWO-COMPONENT HISTIDINE KINASE"/>
    <property type="match status" value="1"/>
</dbReference>
<dbReference type="PROSITE" id="PS50110">
    <property type="entry name" value="RESPONSE_REGULATORY"/>
    <property type="match status" value="1"/>
</dbReference>
<dbReference type="AlphaFoldDB" id="A0A2W4XJ89"/>
<organism evidence="9 10">
    <name type="scientific">Pseudanabaena frigida</name>
    <dbReference type="NCBI Taxonomy" id="945775"/>
    <lineage>
        <taxon>Bacteria</taxon>
        <taxon>Bacillati</taxon>
        <taxon>Cyanobacteriota</taxon>
        <taxon>Cyanophyceae</taxon>
        <taxon>Pseudanabaenales</taxon>
        <taxon>Pseudanabaenaceae</taxon>
        <taxon>Pseudanabaena</taxon>
    </lineage>
</organism>
<dbReference type="Gene3D" id="1.10.287.130">
    <property type="match status" value="1"/>
</dbReference>
<dbReference type="InterPro" id="IPR003594">
    <property type="entry name" value="HATPase_dom"/>
</dbReference>
<dbReference type="Proteomes" id="UP000249467">
    <property type="component" value="Unassembled WGS sequence"/>
</dbReference>
<dbReference type="Gene3D" id="3.40.50.2300">
    <property type="match status" value="1"/>
</dbReference>
<feature type="domain" description="Response regulatory" evidence="8">
    <location>
        <begin position="9"/>
        <end position="125"/>
    </location>
</feature>
<dbReference type="PRINTS" id="PR00344">
    <property type="entry name" value="BCTRLSENSOR"/>
</dbReference>
<dbReference type="SUPFAM" id="SSF52172">
    <property type="entry name" value="CheY-like"/>
    <property type="match status" value="1"/>
</dbReference>
<keyword evidence="4 9" id="KW-0418">Kinase</keyword>
<dbReference type="Pfam" id="PF00072">
    <property type="entry name" value="Response_reg"/>
    <property type="match status" value="1"/>
</dbReference>
<sequence>MNSTPITGLILIVDDTPTNLDVISEALVNAGHNVAIATSGERALQQVERRQPDLILLDVMMPGIDGFETCKRLKANAKTRDIPVMFMTAVADLDNKVKGLKLGAVDYITKPFQEEEVLTRVKTHLQLYFLTQNLEQQVEQKTAALQAAQLQIIQREKLSALGNLVAGIAHEIANPVGFLSGNIQPALDYIKDLFGLLDLVQKESSNFSPAIEKEIEAIDLEFIRKDLPQLVGSMKEGVNRIKDISNSLRIFARADSISPIACNIHDGIDSTIMILKHRLKASDTHPDIQIIKDYGDLPLVECYAGQLNQVFMNLLANAIDALEEANIGRSYAEIQSNPNQIIIKTELSEDRQRVIICFKDNGMGMIESVKQNIFDHLFTTKAVGKGTGLGLAIARQIIEEKHGGTIHADSTFGVGTEFTIAIPIKEAI</sequence>
<evidence type="ECO:0000259" key="8">
    <source>
        <dbReference type="PROSITE" id="PS50110"/>
    </source>
</evidence>
<evidence type="ECO:0000256" key="6">
    <source>
        <dbReference type="PROSITE-ProRule" id="PRU00169"/>
    </source>
</evidence>
<dbReference type="SMART" id="SM00387">
    <property type="entry name" value="HATPase_c"/>
    <property type="match status" value="1"/>
</dbReference>
<dbReference type="EC" id="2.7.13.3" evidence="2"/>
<proteinExistence type="predicted"/>
<evidence type="ECO:0000256" key="3">
    <source>
        <dbReference type="ARBA" id="ARBA00022553"/>
    </source>
</evidence>
<keyword evidence="5" id="KW-0902">Two-component regulatory system</keyword>
<dbReference type="EMBL" id="QBML01000049">
    <property type="protein sequence ID" value="PZO35841.1"/>
    <property type="molecule type" value="Genomic_DNA"/>
</dbReference>
<comment type="caution">
    <text evidence="9">The sequence shown here is derived from an EMBL/GenBank/DDBJ whole genome shotgun (WGS) entry which is preliminary data.</text>
</comment>
<dbReference type="InterPro" id="IPR011006">
    <property type="entry name" value="CheY-like_superfamily"/>
</dbReference>
<dbReference type="CDD" id="cd19920">
    <property type="entry name" value="REC_PA4781-like"/>
    <property type="match status" value="1"/>
</dbReference>
<dbReference type="InterPro" id="IPR001789">
    <property type="entry name" value="Sig_transdc_resp-reg_receiver"/>
</dbReference>
<dbReference type="Gene3D" id="3.30.565.10">
    <property type="entry name" value="Histidine kinase-like ATPase, C-terminal domain"/>
    <property type="match status" value="1"/>
</dbReference>
<evidence type="ECO:0000256" key="2">
    <source>
        <dbReference type="ARBA" id="ARBA00012438"/>
    </source>
</evidence>
<dbReference type="SMART" id="SM00448">
    <property type="entry name" value="REC"/>
    <property type="match status" value="1"/>
</dbReference>
<dbReference type="InterPro" id="IPR004358">
    <property type="entry name" value="Sig_transdc_His_kin-like_C"/>
</dbReference>
<feature type="modified residue" description="4-aspartylphosphate" evidence="6">
    <location>
        <position position="58"/>
    </location>
</feature>